<dbReference type="PROSITE" id="PS50176">
    <property type="entry name" value="ARM_REPEAT"/>
    <property type="match status" value="1"/>
</dbReference>
<evidence type="ECO:0000313" key="6">
    <source>
        <dbReference type="Proteomes" id="UP000007148"/>
    </source>
</evidence>
<keyword evidence="6" id="KW-1185">Reference proteome</keyword>
<dbReference type="InterPro" id="IPR016024">
    <property type="entry name" value="ARM-type_fold"/>
</dbReference>
<proteinExistence type="inferred from homology"/>
<comment type="caution">
    <text evidence="5">The sequence shown here is derived from an EMBL/GenBank/DDBJ whole genome shotgun (WGS) entry which is preliminary data.</text>
</comment>
<dbReference type="HOGENOM" id="CLU_016860_0_0_1"/>
<feature type="region of interest" description="Disordered" evidence="3">
    <location>
        <begin position="1"/>
        <end position="23"/>
    </location>
</feature>
<dbReference type="OMA" id="ENELHAD"/>
<reference evidence="5 6" key="1">
    <citation type="journal article" date="2011" name="PLoS Pathog.">
        <title>Endophytic Life Strategies Decoded by Genome and Transcriptome Analyses of the Mutualistic Root Symbiont Piriformospora indica.</title>
        <authorList>
            <person name="Zuccaro A."/>
            <person name="Lahrmann U."/>
            <person name="Guldener U."/>
            <person name="Langen G."/>
            <person name="Pfiffi S."/>
            <person name="Biedenkopf D."/>
            <person name="Wong P."/>
            <person name="Samans B."/>
            <person name="Grimm C."/>
            <person name="Basiewicz M."/>
            <person name="Murat C."/>
            <person name="Martin F."/>
            <person name="Kogel K.H."/>
        </authorList>
    </citation>
    <scope>NUCLEOTIDE SEQUENCE [LARGE SCALE GENOMIC DNA]</scope>
    <source>
        <strain evidence="5 6">DSM 11827</strain>
    </source>
</reference>
<feature type="repeat" description="ARM" evidence="2">
    <location>
        <begin position="73"/>
        <end position="100"/>
    </location>
</feature>
<dbReference type="GO" id="GO:0051082">
    <property type="term" value="F:unfolded protein binding"/>
    <property type="evidence" value="ECO:0007669"/>
    <property type="project" value="TreeGrafter"/>
</dbReference>
<evidence type="ECO:0000313" key="5">
    <source>
        <dbReference type="EMBL" id="CCA68040.1"/>
    </source>
</evidence>
<sequence length="704" mass="77339">MRRHNPVRVPDSHLQHGLATAAASTSESKREAVVPVIEKLASQDVQERIWACAAVSNLIQNDSSTRRLLQGKNVVGALIARLSDNVEEVVVEAAGALRNLCIDGGYEICAEMFNKGILAPLKEFVPKISSVLGQIFTDPKSVTEATRFVYEFAENVITLFWCLSETSSKALNAVNQLNLVPFLMAFLDPQSRDKLPITTLTAAAQCLYVLTEENPPAADEIRAVSAYITCLIDIARGDVKLSSKPNSKVGESLQSSSEVRVVAFKTLVCGILRNIQPLPILVPAASIDIDRTIILPFLLPLLTLDPANSVETVQSLLSTQEKEVLEKQQVVLKNGAKTDHKTKAEVELERIESELRAVKLALELITGICAELPDPEEGDEDEEIEEEDDEEEWESDREDDITMEHELVADGEPTQNGVQSREARSIDLVASIVPPCIKFIQPTPLSYPPSFQPSPHPPTTSALIGVHIAALECLNNISLSIAELGLPPSSPSASAISQQMSVVWDAVWSLLASIGVPETGGIATASQQRMQIWNISLGVLWAVARIRRGDPHLIPQEERVRVLMQMADTTQEEDIKVMCLGILECLAMNPDPAHIVANKVISEYILSYLPNSGISGTSRPMQPEVIIQAASSMIDIFSDEDSPWDVNFRQGKWEVALRKSVDGVRKAIRSIDRRKEGGLELRRRGDEVLENLTAFIKYRKGLKL</sequence>
<name>G4T9Q7_SERID</name>
<evidence type="ECO:0000256" key="1">
    <source>
        <dbReference type="ARBA" id="ARBA00049983"/>
    </source>
</evidence>
<evidence type="ECO:0000259" key="4">
    <source>
        <dbReference type="Pfam" id="PF25567"/>
    </source>
</evidence>
<evidence type="ECO:0000256" key="2">
    <source>
        <dbReference type="PROSITE-ProRule" id="PRU00259"/>
    </source>
</evidence>
<feature type="compositionally biased region" description="Acidic residues" evidence="3">
    <location>
        <begin position="373"/>
        <end position="398"/>
    </location>
</feature>
<dbReference type="EMBL" id="CAFZ01000024">
    <property type="protein sequence ID" value="CCA68040.1"/>
    <property type="molecule type" value="Genomic_DNA"/>
</dbReference>
<protein>
    <recommendedName>
        <fullName evidence="4">SYO1-like TPR repeats domain-containing protein</fullName>
    </recommendedName>
</protein>
<dbReference type="InParanoid" id="G4T9Q7"/>
<dbReference type="Pfam" id="PF25567">
    <property type="entry name" value="TPR_SYO1"/>
    <property type="match status" value="1"/>
</dbReference>
<dbReference type="CDD" id="cd13394">
    <property type="entry name" value="Syo1_like"/>
    <property type="match status" value="1"/>
</dbReference>
<dbReference type="InterPro" id="IPR011989">
    <property type="entry name" value="ARM-like"/>
</dbReference>
<dbReference type="FunCoup" id="G4T9Q7">
    <property type="interactions" value="66"/>
</dbReference>
<gene>
    <name evidence="5" type="ORF">PIIN_01907</name>
</gene>
<comment type="similarity">
    <text evidence="1">Belongs to the nuclear import and ribosome assembly adapter family.</text>
</comment>
<dbReference type="eggNOG" id="ENOG502QWR9">
    <property type="taxonomic scope" value="Eukaryota"/>
</dbReference>
<dbReference type="STRING" id="1109443.G4T9Q7"/>
<dbReference type="AlphaFoldDB" id="G4T9Q7"/>
<dbReference type="GO" id="GO:0006606">
    <property type="term" value="P:protein import into nucleus"/>
    <property type="evidence" value="ECO:0007669"/>
    <property type="project" value="TreeGrafter"/>
</dbReference>
<dbReference type="PANTHER" id="PTHR13347:SF1">
    <property type="entry name" value="HEAT REPEAT-CONTAINING PROTEIN 3"/>
    <property type="match status" value="1"/>
</dbReference>
<dbReference type="SUPFAM" id="SSF48371">
    <property type="entry name" value="ARM repeat"/>
    <property type="match status" value="1"/>
</dbReference>
<dbReference type="InterPro" id="IPR057990">
    <property type="entry name" value="TPR_SYO1"/>
</dbReference>
<dbReference type="GO" id="GO:0042273">
    <property type="term" value="P:ribosomal large subunit biogenesis"/>
    <property type="evidence" value="ECO:0007669"/>
    <property type="project" value="TreeGrafter"/>
</dbReference>
<dbReference type="PANTHER" id="PTHR13347">
    <property type="entry name" value="HEAT REPEAT-CONTAINING PROTEIN 3"/>
    <property type="match status" value="1"/>
</dbReference>
<dbReference type="InterPro" id="IPR052616">
    <property type="entry name" value="SYO1-like"/>
</dbReference>
<dbReference type="Gene3D" id="1.25.10.10">
    <property type="entry name" value="Leucine-rich Repeat Variant"/>
    <property type="match status" value="1"/>
</dbReference>
<feature type="domain" description="SYO1-like TPR repeats" evidence="4">
    <location>
        <begin position="432"/>
        <end position="701"/>
    </location>
</feature>
<feature type="region of interest" description="Disordered" evidence="3">
    <location>
        <begin position="370"/>
        <end position="398"/>
    </location>
</feature>
<dbReference type="OrthoDB" id="288703at2759"/>
<dbReference type="InterPro" id="IPR000225">
    <property type="entry name" value="Armadillo"/>
</dbReference>
<evidence type="ECO:0000256" key="3">
    <source>
        <dbReference type="SAM" id="MobiDB-lite"/>
    </source>
</evidence>
<accession>G4T9Q7</accession>
<organism evidence="5 6">
    <name type="scientific">Serendipita indica (strain DSM 11827)</name>
    <name type="common">Root endophyte fungus</name>
    <name type="synonym">Piriformospora indica</name>
    <dbReference type="NCBI Taxonomy" id="1109443"/>
    <lineage>
        <taxon>Eukaryota</taxon>
        <taxon>Fungi</taxon>
        <taxon>Dikarya</taxon>
        <taxon>Basidiomycota</taxon>
        <taxon>Agaricomycotina</taxon>
        <taxon>Agaricomycetes</taxon>
        <taxon>Sebacinales</taxon>
        <taxon>Serendipitaceae</taxon>
        <taxon>Serendipita</taxon>
    </lineage>
</organism>
<dbReference type="Proteomes" id="UP000007148">
    <property type="component" value="Unassembled WGS sequence"/>
</dbReference>